<reference evidence="9" key="1">
    <citation type="submission" date="2020-11" db="EMBL/GenBank/DDBJ databases">
        <title>Novosphingobium aureum sp. nov., a marine bacterium isolated from sediment of a salt flat.</title>
        <authorList>
            <person name="Yoo Y."/>
            <person name="Kim J.-J."/>
        </authorList>
    </citation>
    <scope>NUCLEOTIDE SEQUENCE</scope>
    <source>
        <strain evidence="9">YJ-S2-02</strain>
    </source>
</reference>
<dbReference type="AlphaFoldDB" id="A0A931MN34"/>
<dbReference type="InterPro" id="IPR012132">
    <property type="entry name" value="GMC_OxRdtase"/>
</dbReference>
<dbReference type="RefSeq" id="WP_197166984.1">
    <property type="nucleotide sequence ID" value="NZ_JADZGI010000005.1"/>
</dbReference>
<evidence type="ECO:0000256" key="4">
    <source>
        <dbReference type="ARBA" id="ARBA00022827"/>
    </source>
</evidence>
<dbReference type="Pfam" id="PF05199">
    <property type="entry name" value="GMC_oxred_C"/>
    <property type="match status" value="1"/>
</dbReference>
<feature type="binding site" evidence="5">
    <location>
        <position position="82"/>
    </location>
    <ligand>
        <name>FAD</name>
        <dbReference type="ChEBI" id="CHEBI:57692"/>
    </ligand>
</feature>
<comment type="cofactor">
    <cofactor evidence="1 5">
        <name>FAD</name>
        <dbReference type="ChEBI" id="CHEBI:57692"/>
    </cofactor>
</comment>
<evidence type="ECO:0000313" key="9">
    <source>
        <dbReference type="EMBL" id="MBH0114955.1"/>
    </source>
</evidence>
<feature type="binding site" evidence="5">
    <location>
        <begin position="467"/>
        <end position="468"/>
    </location>
    <ligand>
        <name>FAD</name>
        <dbReference type="ChEBI" id="CHEBI:57692"/>
    </ligand>
</feature>
<dbReference type="PROSITE" id="PS00623">
    <property type="entry name" value="GMC_OXRED_1"/>
    <property type="match status" value="1"/>
</dbReference>
<organism evidence="9 10">
    <name type="scientific">Novosphingobium aureum</name>
    <dbReference type="NCBI Taxonomy" id="2792964"/>
    <lineage>
        <taxon>Bacteria</taxon>
        <taxon>Pseudomonadati</taxon>
        <taxon>Pseudomonadota</taxon>
        <taxon>Alphaproteobacteria</taxon>
        <taxon>Sphingomonadales</taxon>
        <taxon>Sphingomonadaceae</taxon>
        <taxon>Novosphingobium</taxon>
    </lineage>
</organism>
<dbReference type="PANTHER" id="PTHR11552">
    <property type="entry name" value="GLUCOSE-METHANOL-CHOLINE GMC OXIDOREDUCTASE"/>
    <property type="match status" value="1"/>
</dbReference>
<proteinExistence type="inferred from homology"/>
<evidence type="ECO:0000256" key="3">
    <source>
        <dbReference type="ARBA" id="ARBA00022630"/>
    </source>
</evidence>
<gene>
    <name evidence="9" type="ORF">I5E68_18575</name>
</gene>
<evidence type="ECO:0000256" key="5">
    <source>
        <dbReference type="PIRSR" id="PIRSR000137-2"/>
    </source>
</evidence>
<dbReference type="Gene3D" id="3.30.560.10">
    <property type="entry name" value="Glucose Oxidase, domain 3"/>
    <property type="match status" value="1"/>
</dbReference>
<evidence type="ECO:0000256" key="1">
    <source>
        <dbReference type="ARBA" id="ARBA00001974"/>
    </source>
</evidence>
<evidence type="ECO:0000259" key="8">
    <source>
        <dbReference type="PROSITE" id="PS00624"/>
    </source>
</evidence>
<keyword evidence="3 6" id="KW-0285">Flavoprotein</keyword>
<feature type="domain" description="Glucose-methanol-choline oxidoreductase N-terminal" evidence="7">
    <location>
        <begin position="80"/>
        <end position="103"/>
    </location>
</feature>
<dbReference type="Gene3D" id="3.50.50.60">
    <property type="entry name" value="FAD/NAD(P)-binding domain"/>
    <property type="match status" value="1"/>
</dbReference>
<dbReference type="Pfam" id="PF00732">
    <property type="entry name" value="GMC_oxred_N"/>
    <property type="match status" value="1"/>
</dbReference>
<dbReference type="SUPFAM" id="SSF54373">
    <property type="entry name" value="FAD-linked reductases, C-terminal domain"/>
    <property type="match status" value="1"/>
</dbReference>
<comment type="caution">
    <text evidence="9">The sequence shown here is derived from an EMBL/GenBank/DDBJ whole genome shotgun (WGS) entry which is preliminary data.</text>
</comment>
<dbReference type="InterPro" id="IPR036188">
    <property type="entry name" value="FAD/NAD-bd_sf"/>
</dbReference>
<dbReference type="SUPFAM" id="SSF51905">
    <property type="entry name" value="FAD/NAD(P)-binding domain"/>
    <property type="match status" value="1"/>
</dbReference>
<name>A0A931MN34_9SPHN</name>
<dbReference type="PROSITE" id="PS00624">
    <property type="entry name" value="GMC_OXRED_2"/>
    <property type="match status" value="1"/>
</dbReference>
<dbReference type="Proteomes" id="UP000617634">
    <property type="component" value="Unassembled WGS sequence"/>
</dbReference>
<dbReference type="InterPro" id="IPR000172">
    <property type="entry name" value="GMC_OxRdtase_N"/>
</dbReference>
<dbReference type="InterPro" id="IPR007867">
    <property type="entry name" value="GMC_OxRtase_C"/>
</dbReference>
<feature type="domain" description="Glucose-methanol-choline oxidoreductase N-terminal" evidence="8">
    <location>
        <begin position="253"/>
        <end position="267"/>
    </location>
</feature>
<dbReference type="GO" id="GO:0016614">
    <property type="term" value="F:oxidoreductase activity, acting on CH-OH group of donors"/>
    <property type="evidence" value="ECO:0007669"/>
    <property type="project" value="InterPro"/>
</dbReference>
<dbReference type="GO" id="GO:0050660">
    <property type="term" value="F:flavin adenine dinucleotide binding"/>
    <property type="evidence" value="ECO:0007669"/>
    <property type="project" value="InterPro"/>
</dbReference>
<accession>A0A931MN34</accession>
<comment type="similarity">
    <text evidence="2 6">Belongs to the GMC oxidoreductase family.</text>
</comment>
<dbReference type="PROSITE" id="PS51257">
    <property type="entry name" value="PROKAR_LIPOPROTEIN"/>
    <property type="match status" value="1"/>
</dbReference>
<dbReference type="EMBL" id="JADZGI010000005">
    <property type="protein sequence ID" value="MBH0114955.1"/>
    <property type="molecule type" value="Genomic_DNA"/>
</dbReference>
<keyword evidence="10" id="KW-1185">Reference proteome</keyword>
<dbReference type="PANTHER" id="PTHR11552:SF147">
    <property type="entry name" value="CHOLINE DEHYDROGENASE, MITOCHONDRIAL"/>
    <property type="match status" value="1"/>
</dbReference>
<protein>
    <submittedName>
        <fullName evidence="9">GMC family oxidoreductase N-terminal domain-containing protein</fullName>
    </submittedName>
</protein>
<feature type="binding site" evidence="5">
    <location>
        <position position="219"/>
    </location>
    <ligand>
        <name>FAD</name>
        <dbReference type="ChEBI" id="CHEBI:57692"/>
    </ligand>
</feature>
<evidence type="ECO:0000259" key="7">
    <source>
        <dbReference type="PROSITE" id="PS00623"/>
    </source>
</evidence>
<evidence type="ECO:0000256" key="2">
    <source>
        <dbReference type="ARBA" id="ARBA00010790"/>
    </source>
</evidence>
<evidence type="ECO:0000313" key="10">
    <source>
        <dbReference type="Proteomes" id="UP000617634"/>
    </source>
</evidence>
<evidence type="ECO:0000256" key="6">
    <source>
        <dbReference type="RuleBase" id="RU003968"/>
    </source>
</evidence>
<keyword evidence="4 5" id="KW-0274">FAD</keyword>
<dbReference type="PIRSF" id="PIRSF000137">
    <property type="entry name" value="Alcohol_oxidase"/>
    <property type="match status" value="1"/>
</dbReference>
<sequence>MSVKHFDVVIVGSGAAGCVVADYLARHTDQTIAVIEAGPMDRNPMIHIPAGYSKLLAKDTAVWPYETVEVNGQNRRYRMGKVVGGGTSVNAMCYVRGQKQDFDAWQEAVGDEGDWSWETMRQTYIEQERNDTFHNKYHGIDGPLSVELPQGINELNQRCMRAFQEFGLDYNADYNGERQTGVSPVQSNTDKGKRASAAVAYLHPHVKTGRVALLTSRTVTKVLIEGKRAVGVRVRNGDTEEEIAAGLVIMSAGAVQSPKILMHSGLGQREQLEKFGIPCIADIKGMGENLHDHPIIPIAAFVKGKMGYQAAAQGVGMFASGARYLLTGDGPASGNGIETVSYWDPDKLDSDAPTVQCYHEPIISEDGLNPSGSRSGVTFATVVLQPRSRGWVRLADADPTSMPLINPNFIGDDYDLEVGIAAVKSVRKVMEQRSLAEVIEEEFVPGANVQSDEEIGGFVKQVATTMWHPVGTCKMGKASDPMAVVDARLKVKGIEALHVIDASVMPQIISGNTNAPTQALARHASKMLVETYFARAAQTA</sequence>